<evidence type="ECO:0000313" key="10">
    <source>
        <dbReference type="Proteomes" id="UP000799428"/>
    </source>
</evidence>
<keyword evidence="10" id="KW-1185">Reference proteome</keyword>
<keyword evidence="5" id="KW-0687">Ribonucleoprotein</keyword>
<feature type="compositionally biased region" description="Basic and acidic residues" evidence="8">
    <location>
        <begin position="274"/>
        <end position="289"/>
    </location>
</feature>
<evidence type="ECO:0000256" key="6">
    <source>
        <dbReference type="ARBA" id="ARBA00035289"/>
    </source>
</evidence>
<evidence type="ECO:0000256" key="2">
    <source>
        <dbReference type="ARBA" id="ARBA00009254"/>
    </source>
</evidence>
<evidence type="ECO:0000256" key="4">
    <source>
        <dbReference type="ARBA" id="ARBA00023128"/>
    </source>
</evidence>
<evidence type="ECO:0000313" key="9">
    <source>
        <dbReference type="EMBL" id="KAF2705678.1"/>
    </source>
</evidence>
<reference evidence="9" key="1">
    <citation type="journal article" date="2020" name="Stud. Mycol.">
        <title>101 Dothideomycetes genomes: a test case for predicting lifestyles and emergence of pathogens.</title>
        <authorList>
            <person name="Haridas S."/>
            <person name="Albert R."/>
            <person name="Binder M."/>
            <person name="Bloem J."/>
            <person name="Labutti K."/>
            <person name="Salamov A."/>
            <person name="Andreopoulos B."/>
            <person name="Baker S."/>
            <person name="Barry K."/>
            <person name="Bills G."/>
            <person name="Bluhm B."/>
            <person name="Cannon C."/>
            <person name="Castanera R."/>
            <person name="Culley D."/>
            <person name="Daum C."/>
            <person name="Ezra D."/>
            <person name="Gonzalez J."/>
            <person name="Henrissat B."/>
            <person name="Kuo A."/>
            <person name="Liang C."/>
            <person name="Lipzen A."/>
            <person name="Lutzoni F."/>
            <person name="Magnuson J."/>
            <person name="Mondo S."/>
            <person name="Nolan M."/>
            <person name="Ohm R."/>
            <person name="Pangilinan J."/>
            <person name="Park H.-J."/>
            <person name="Ramirez L."/>
            <person name="Alfaro M."/>
            <person name="Sun H."/>
            <person name="Tritt A."/>
            <person name="Yoshinaga Y."/>
            <person name="Zwiers L.-H."/>
            <person name="Turgeon B."/>
            <person name="Goodwin S."/>
            <person name="Spatafora J."/>
            <person name="Crous P."/>
            <person name="Grigoriev I."/>
        </authorList>
    </citation>
    <scope>NUCLEOTIDE SEQUENCE</scope>
    <source>
        <strain evidence="9">CBS 279.74</strain>
    </source>
</reference>
<proteinExistence type="inferred from homology"/>
<accession>A0A6G1JYQ3</accession>
<dbReference type="Gene3D" id="6.10.330.20">
    <property type="match status" value="1"/>
</dbReference>
<dbReference type="Pfam" id="PF06984">
    <property type="entry name" value="MRP-L47"/>
    <property type="match status" value="1"/>
</dbReference>
<evidence type="ECO:0000256" key="1">
    <source>
        <dbReference type="ARBA" id="ARBA00004173"/>
    </source>
</evidence>
<sequence length="289" mass="33580">MTAIPTSRMLRPQLPTTQPELTLFFLAPSLQHARTAPRRSPIARFSTSPALWKRDNNKNRGLSVLRHTGLRPRQTLSVKSEKNFKLPKPVVVEQVIQGDENHGLWGFFPDDRRLLMTPSEESRHGKPWTAVDLEQDMERMGHGPDYLHSLWWTCVKERNRLATEKLERERRHAGYGDHENEKRDEAVQGTMKAILEVVEKMESEPATSEEQYLDQYAPYSDIPESEEPQLIEAPEERKMDQAYEGREDKQEGSRQDKELPEPTFFNATDNPPTLEEKLKQKADKILWNK</sequence>
<dbReference type="GO" id="GO:0005762">
    <property type="term" value="C:mitochondrial large ribosomal subunit"/>
    <property type="evidence" value="ECO:0007669"/>
    <property type="project" value="TreeGrafter"/>
</dbReference>
<keyword evidence="3" id="KW-0689">Ribosomal protein</keyword>
<dbReference type="OrthoDB" id="270763at2759"/>
<dbReference type="PANTHER" id="PTHR21183">
    <property type="entry name" value="RIBOSOMAL PROTEIN L47, MITOCHONDRIAL-RELATED"/>
    <property type="match status" value="1"/>
</dbReference>
<dbReference type="InterPro" id="IPR038340">
    <property type="entry name" value="MRP-L47_sf"/>
</dbReference>
<feature type="compositionally biased region" description="Basic and acidic residues" evidence="8">
    <location>
        <begin position="234"/>
        <end position="260"/>
    </location>
</feature>
<dbReference type="GO" id="GO:0003735">
    <property type="term" value="F:structural constituent of ribosome"/>
    <property type="evidence" value="ECO:0007669"/>
    <property type="project" value="InterPro"/>
</dbReference>
<protein>
    <recommendedName>
        <fullName evidence="6">Large ribosomal subunit protein uL29m</fullName>
    </recommendedName>
    <alternativeName>
        <fullName evidence="7">54S ribosomal protein L4, mitochondrial</fullName>
    </alternativeName>
</protein>
<dbReference type="EMBL" id="MU005778">
    <property type="protein sequence ID" value="KAF2705678.1"/>
    <property type="molecule type" value="Genomic_DNA"/>
</dbReference>
<comment type="similarity">
    <text evidence="2">Belongs to the universal ribosomal protein uL29 family.</text>
</comment>
<dbReference type="Proteomes" id="UP000799428">
    <property type="component" value="Unassembled WGS sequence"/>
</dbReference>
<organism evidence="9 10">
    <name type="scientific">Pleomassaria siparia CBS 279.74</name>
    <dbReference type="NCBI Taxonomy" id="1314801"/>
    <lineage>
        <taxon>Eukaryota</taxon>
        <taxon>Fungi</taxon>
        <taxon>Dikarya</taxon>
        <taxon>Ascomycota</taxon>
        <taxon>Pezizomycotina</taxon>
        <taxon>Dothideomycetes</taxon>
        <taxon>Pleosporomycetidae</taxon>
        <taxon>Pleosporales</taxon>
        <taxon>Pleomassariaceae</taxon>
        <taxon>Pleomassaria</taxon>
    </lineage>
</organism>
<dbReference type="AlphaFoldDB" id="A0A6G1JYQ3"/>
<feature type="region of interest" description="Disordered" evidence="8">
    <location>
        <begin position="200"/>
        <end position="289"/>
    </location>
</feature>
<dbReference type="GO" id="GO:0032543">
    <property type="term" value="P:mitochondrial translation"/>
    <property type="evidence" value="ECO:0007669"/>
    <property type="project" value="TreeGrafter"/>
</dbReference>
<dbReference type="InterPro" id="IPR010729">
    <property type="entry name" value="Ribosomal_uL29_mit"/>
</dbReference>
<evidence type="ECO:0000256" key="8">
    <source>
        <dbReference type="SAM" id="MobiDB-lite"/>
    </source>
</evidence>
<dbReference type="PANTHER" id="PTHR21183:SF18">
    <property type="entry name" value="LARGE RIBOSOMAL SUBUNIT PROTEIN UL29M"/>
    <property type="match status" value="1"/>
</dbReference>
<gene>
    <name evidence="9" type="ORF">K504DRAFT_414687</name>
</gene>
<name>A0A6G1JYQ3_9PLEO</name>
<evidence type="ECO:0000256" key="3">
    <source>
        <dbReference type="ARBA" id="ARBA00022980"/>
    </source>
</evidence>
<evidence type="ECO:0000256" key="5">
    <source>
        <dbReference type="ARBA" id="ARBA00023274"/>
    </source>
</evidence>
<keyword evidence="4" id="KW-0496">Mitochondrion</keyword>
<comment type="subcellular location">
    <subcellularLocation>
        <location evidence="1">Mitochondrion</location>
    </subcellularLocation>
</comment>
<evidence type="ECO:0000256" key="7">
    <source>
        <dbReference type="ARBA" id="ARBA00035399"/>
    </source>
</evidence>